<feature type="binding site" evidence="8">
    <location>
        <position position="86"/>
    </location>
    <ligand>
        <name>shikimate</name>
        <dbReference type="ChEBI" id="CHEBI:36208"/>
    </ligand>
</feature>
<dbReference type="Gene3D" id="3.40.50.720">
    <property type="entry name" value="NAD(P)-binding Rossmann-like Domain"/>
    <property type="match status" value="1"/>
</dbReference>
<dbReference type="Pfam" id="PF18317">
    <property type="entry name" value="SDH_C"/>
    <property type="match status" value="1"/>
</dbReference>
<dbReference type="GO" id="GO:0009073">
    <property type="term" value="P:aromatic amino acid family biosynthetic process"/>
    <property type="evidence" value="ECO:0007669"/>
    <property type="project" value="UniProtKB-KW"/>
</dbReference>
<evidence type="ECO:0000256" key="2">
    <source>
        <dbReference type="ARBA" id="ARBA00012962"/>
    </source>
</evidence>
<evidence type="ECO:0000256" key="5">
    <source>
        <dbReference type="ARBA" id="ARBA00023002"/>
    </source>
</evidence>
<accession>A0A6N8FAU0</accession>
<dbReference type="FunFam" id="3.40.50.10860:FF:000006">
    <property type="entry name" value="Shikimate dehydrogenase (NADP(+))"/>
    <property type="match status" value="1"/>
</dbReference>
<feature type="active site" description="Proton acceptor" evidence="8">
    <location>
        <position position="65"/>
    </location>
</feature>
<proteinExistence type="inferred from homology"/>
<feature type="binding site" evidence="8">
    <location>
        <position position="213"/>
    </location>
    <ligand>
        <name>shikimate</name>
        <dbReference type="ChEBI" id="CHEBI:36208"/>
    </ligand>
</feature>
<evidence type="ECO:0000256" key="3">
    <source>
        <dbReference type="ARBA" id="ARBA00022605"/>
    </source>
</evidence>
<comment type="function">
    <text evidence="8">Involved in the biosynthesis of the chorismate, which leads to the biosynthesis of aromatic amino acids. Catalyzes the reversible NADPH linked reduction of 3-dehydroshikimate (DHSA) to yield shikimate (SA).</text>
</comment>
<dbReference type="SUPFAM" id="SSF53223">
    <property type="entry name" value="Aminoacid dehydrogenase-like, N-terminal domain"/>
    <property type="match status" value="1"/>
</dbReference>
<dbReference type="Pfam" id="PF08501">
    <property type="entry name" value="Shikimate_dh_N"/>
    <property type="match status" value="1"/>
</dbReference>
<protein>
    <recommendedName>
        <fullName evidence="2 8">Shikimate dehydrogenase (NADP(+))</fullName>
        <shortName evidence="8">SDH</shortName>
        <ecNumber evidence="2 8">1.1.1.25</ecNumber>
    </recommendedName>
</protein>
<feature type="binding site" evidence="8">
    <location>
        <position position="243"/>
    </location>
    <ligand>
        <name>shikimate</name>
        <dbReference type="ChEBI" id="CHEBI:36208"/>
    </ligand>
</feature>
<feature type="binding site" evidence="8">
    <location>
        <position position="101"/>
    </location>
    <ligand>
        <name>shikimate</name>
        <dbReference type="ChEBI" id="CHEBI:36208"/>
    </ligand>
</feature>
<dbReference type="EMBL" id="WOCD01000005">
    <property type="protein sequence ID" value="MUH73573.1"/>
    <property type="molecule type" value="Genomic_DNA"/>
</dbReference>
<evidence type="ECO:0000256" key="7">
    <source>
        <dbReference type="ARBA" id="ARBA00049442"/>
    </source>
</evidence>
<feature type="binding site" evidence="8">
    <location>
        <position position="61"/>
    </location>
    <ligand>
        <name>shikimate</name>
        <dbReference type="ChEBI" id="CHEBI:36208"/>
    </ligand>
</feature>
<dbReference type="EC" id="1.1.1.25" evidence="2 8"/>
<dbReference type="PANTHER" id="PTHR21089:SF1">
    <property type="entry name" value="BIFUNCTIONAL 3-DEHYDROQUINATE DEHYDRATASE_SHIKIMATE DEHYDROGENASE, CHLOROPLASTIC"/>
    <property type="match status" value="1"/>
</dbReference>
<keyword evidence="4 8" id="KW-0521">NADP</keyword>
<dbReference type="Proteomes" id="UP000439994">
    <property type="component" value="Unassembled WGS sequence"/>
</dbReference>
<dbReference type="Pfam" id="PF01488">
    <property type="entry name" value="Shikimate_DH"/>
    <property type="match status" value="1"/>
</dbReference>
<evidence type="ECO:0000259" key="9">
    <source>
        <dbReference type="Pfam" id="PF01488"/>
    </source>
</evidence>
<dbReference type="InterPro" id="IPR046346">
    <property type="entry name" value="Aminoacid_DH-like_N_sf"/>
</dbReference>
<sequence>MKKFLVIGNPIAHSKSPIIHEEFAKQLGIELTYSKQLLELDSFEEDVLKLFENGIAGANVTLPFKERAFSLCKHVTDRAKLSGAVNTLYIKDNTLFGDNTDGEGLVRDLVYNEVTIEDRRILVIGAGGATRGCIPALLNAKPKSIMIANRTKDKAQRIVDESNSEKLSALGLDEVTDSFDIVINATSSSVYKELPVVSSIIFSEAIAVYDMYYSNEQTSFLAWAEKINPDVTLINGLGMLVEQAAEAFYVWNGVMPKTQAVRNLLSNV</sequence>
<dbReference type="GO" id="GO:0005829">
    <property type="term" value="C:cytosol"/>
    <property type="evidence" value="ECO:0007669"/>
    <property type="project" value="TreeGrafter"/>
</dbReference>
<feature type="binding site" evidence="8">
    <location>
        <position position="77"/>
    </location>
    <ligand>
        <name>NADP(+)</name>
        <dbReference type="ChEBI" id="CHEBI:58349"/>
    </ligand>
</feature>
<dbReference type="AlphaFoldDB" id="A0A6N8FAU0"/>
<dbReference type="PANTHER" id="PTHR21089">
    <property type="entry name" value="SHIKIMATE DEHYDROGENASE"/>
    <property type="match status" value="1"/>
</dbReference>
<feature type="domain" description="Quinate/shikimate 5-dehydrogenase/glutamyl-tRNA reductase" evidence="9">
    <location>
        <begin position="115"/>
        <end position="189"/>
    </location>
</feature>
<dbReference type="InterPro" id="IPR011342">
    <property type="entry name" value="Shikimate_DH"/>
</dbReference>
<dbReference type="NCBIfam" id="TIGR00507">
    <property type="entry name" value="aroE"/>
    <property type="match status" value="1"/>
</dbReference>
<comment type="subunit">
    <text evidence="8">Homodimer.</text>
</comment>
<dbReference type="GO" id="GO:0009423">
    <property type="term" value="P:chorismate biosynthetic process"/>
    <property type="evidence" value="ECO:0007669"/>
    <property type="project" value="UniProtKB-UniRule"/>
</dbReference>
<dbReference type="UniPathway" id="UPA00053">
    <property type="reaction ID" value="UER00087"/>
</dbReference>
<dbReference type="GO" id="GO:0050661">
    <property type="term" value="F:NADP binding"/>
    <property type="evidence" value="ECO:0007669"/>
    <property type="project" value="InterPro"/>
</dbReference>
<evidence type="ECO:0000313" key="13">
    <source>
        <dbReference type="Proteomes" id="UP000439994"/>
    </source>
</evidence>
<feature type="binding site" evidence="8">
    <location>
        <begin position="149"/>
        <end position="154"/>
    </location>
    <ligand>
        <name>NADP(+)</name>
        <dbReference type="ChEBI" id="CHEBI:58349"/>
    </ligand>
</feature>
<dbReference type="GO" id="GO:0008652">
    <property type="term" value="P:amino acid biosynthetic process"/>
    <property type="evidence" value="ECO:0007669"/>
    <property type="project" value="UniProtKB-KW"/>
</dbReference>
<dbReference type="InterPro" id="IPR036291">
    <property type="entry name" value="NAD(P)-bd_dom_sf"/>
</dbReference>
<feature type="binding site" evidence="8">
    <location>
        <position position="236"/>
    </location>
    <ligand>
        <name>NADP(+)</name>
        <dbReference type="ChEBI" id="CHEBI:58349"/>
    </ligand>
</feature>
<dbReference type="RefSeq" id="WP_155696929.1">
    <property type="nucleotide sequence ID" value="NZ_WOCD01000005.1"/>
</dbReference>
<evidence type="ECO:0000259" key="11">
    <source>
        <dbReference type="Pfam" id="PF18317"/>
    </source>
</evidence>
<keyword evidence="6 8" id="KW-0057">Aromatic amino acid biosynthesis</keyword>
<feature type="domain" description="SDH C-terminal" evidence="11">
    <location>
        <begin position="236"/>
        <end position="264"/>
    </location>
</feature>
<feature type="domain" description="Shikimate dehydrogenase substrate binding N-terminal" evidence="10">
    <location>
        <begin position="6"/>
        <end position="88"/>
    </location>
</feature>
<dbReference type="InterPro" id="IPR022893">
    <property type="entry name" value="Shikimate_DH_fam"/>
</dbReference>
<feature type="binding site" evidence="8">
    <location>
        <position position="211"/>
    </location>
    <ligand>
        <name>NADP(+)</name>
        <dbReference type="ChEBI" id="CHEBI:58349"/>
    </ligand>
</feature>
<keyword evidence="5 8" id="KW-0560">Oxidoreductase</keyword>
<comment type="caution">
    <text evidence="12">The sequence shown here is derived from an EMBL/GenBank/DDBJ whole genome shotgun (WGS) entry which is preliminary data.</text>
</comment>
<dbReference type="SUPFAM" id="SSF51735">
    <property type="entry name" value="NAD(P)-binding Rossmann-fold domains"/>
    <property type="match status" value="1"/>
</dbReference>
<dbReference type="GO" id="GO:0004764">
    <property type="term" value="F:shikimate 3-dehydrogenase (NADP+) activity"/>
    <property type="evidence" value="ECO:0007669"/>
    <property type="project" value="UniProtKB-UniRule"/>
</dbReference>
<feature type="binding site" evidence="8">
    <location>
        <begin position="14"/>
        <end position="16"/>
    </location>
    <ligand>
        <name>shikimate</name>
        <dbReference type="ChEBI" id="CHEBI:36208"/>
    </ligand>
</feature>
<dbReference type="GO" id="GO:0019632">
    <property type="term" value="P:shikimate metabolic process"/>
    <property type="evidence" value="ECO:0007669"/>
    <property type="project" value="InterPro"/>
</dbReference>
<evidence type="ECO:0000256" key="1">
    <source>
        <dbReference type="ARBA" id="ARBA00004871"/>
    </source>
</evidence>
<dbReference type="InterPro" id="IPR006151">
    <property type="entry name" value="Shikm_DH/Glu-tRNA_Rdtase"/>
</dbReference>
<evidence type="ECO:0000259" key="10">
    <source>
        <dbReference type="Pfam" id="PF08501"/>
    </source>
</evidence>
<comment type="catalytic activity">
    <reaction evidence="7 8">
        <text>shikimate + NADP(+) = 3-dehydroshikimate + NADPH + H(+)</text>
        <dbReference type="Rhea" id="RHEA:17737"/>
        <dbReference type="ChEBI" id="CHEBI:15378"/>
        <dbReference type="ChEBI" id="CHEBI:16630"/>
        <dbReference type="ChEBI" id="CHEBI:36208"/>
        <dbReference type="ChEBI" id="CHEBI:57783"/>
        <dbReference type="ChEBI" id="CHEBI:58349"/>
        <dbReference type="EC" id="1.1.1.25"/>
    </reaction>
</comment>
<comment type="pathway">
    <text evidence="1 8">Metabolic intermediate biosynthesis; chorismate biosynthesis; chorismate from D-erythrose 4-phosphate and phosphoenolpyruvate: step 4/7.</text>
</comment>
<dbReference type="NCBIfam" id="NF001310">
    <property type="entry name" value="PRK00258.1-2"/>
    <property type="match status" value="1"/>
</dbReference>
<gene>
    <name evidence="8 12" type="primary">aroE</name>
    <name evidence="12" type="ORF">GNP35_14385</name>
</gene>
<evidence type="ECO:0000256" key="8">
    <source>
        <dbReference type="HAMAP-Rule" id="MF_00222"/>
    </source>
</evidence>
<evidence type="ECO:0000313" key="12">
    <source>
        <dbReference type="EMBL" id="MUH73573.1"/>
    </source>
</evidence>
<evidence type="ECO:0000256" key="4">
    <source>
        <dbReference type="ARBA" id="ARBA00022857"/>
    </source>
</evidence>
<keyword evidence="13" id="KW-1185">Reference proteome</keyword>
<dbReference type="Gene3D" id="3.40.50.10860">
    <property type="entry name" value="Leucine Dehydrogenase, chain A, domain 1"/>
    <property type="match status" value="1"/>
</dbReference>
<organism evidence="12 13">
    <name type="scientific">Psychrosphaera haliotis</name>
    <dbReference type="NCBI Taxonomy" id="555083"/>
    <lineage>
        <taxon>Bacteria</taxon>
        <taxon>Pseudomonadati</taxon>
        <taxon>Pseudomonadota</taxon>
        <taxon>Gammaproteobacteria</taxon>
        <taxon>Alteromonadales</taxon>
        <taxon>Pseudoalteromonadaceae</taxon>
        <taxon>Psychrosphaera</taxon>
    </lineage>
</organism>
<dbReference type="CDD" id="cd01065">
    <property type="entry name" value="NAD_bind_Shikimate_DH"/>
    <property type="match status" value="1"/>
</dbReference>
<dbReference type="InterPro" id="IPR013708">
    <property type="entry name" value="Shikimate_DH-bd_N"/>
</dbReference>
<feature type="binding site" evidence="8">
    <location>
        <begin position="125"/>
        <end position="129"/>
    </location>
    <ligand>
        <name>NADP(+)</name>
        <dbReference type="ChEBI" id="CHEBI:58349"/>
    </ligand>
</feature>
<keyword evidence="3 8" id="KW-0028">Amino-acid biosynthesis</keyword>
<comment type="similarity">
    <text evidence="8">Belongs to the shikimate dehydrogenase family.</text>
</comment>
<evidence type="ECO:0000256" key="6">
    <source>
        <dbReference type="ARBA" id="ARBA00023141"/>
    </source>
</evidence>
<dbReference type="OrthoDB" id="9776868at2"/>
<name>A0A6N8FAU0_9GAMM</name>
<dbReference type="InterPro" id="IPR041121">
    <property type="entry name" value="SDH_C"/>
</dbReference>
<dbReference type="HAMAP" id="MF_00222">
    <property type="entry name" value="Shikimate_DH_AroE"/>
    <property type="match status" value="1"/>
</dbReference>
<reference evidence="12 13" key="1">
    <citation type="submission" date="2019-11" db="EMBL/GenBank/DDBJ databases">
        <title>P. haliotis isolates from Z. marina roots.</title>
        <authorList>
            <person name="Cohen M."/>
            <person name="Jospin G."/>
            <person name="Eisen J.A."/>
            <person name="Coil D.A."/>
        </authorList>
    </citation>
    <scope>NUCLEOTIDE SEQUENCE [LARGE SCALE GENOMIC DNA]</scope>
    <source>
        <strain evidence="12 13">UCD-MCMsp1aY</strain>
    </source>
</reference>